<comment type="caution">
    <text evidence="3">The sequence shown here is derived from an EMBL/GenBank/DDBJ whole genome shotgun (WGS) entry which is preliminary data.</text>
</comment>
<feature type="transmembrane region" description="Helical" evidence="1">
    <location>
        <begin position="183"/>
        <end position="203"/>
    </location>
</feature>
<feature type="transmembrane region" description="Helical" evidence="1">
    <location>
        <begin position="90"/>
        <end position="107"/>
    </location>
</feature>
<feature type="domain" description="CAAX prenyl protease 2/Lysostaphin resistance protein A-like" evidence="2">
    <location>
        <begin position="56"/>
        <end position="161"/>
    </location>
</feature>
<dbReference type="EMBL" id="PDUD01000042">
    <property type="protein sequence ID" value="PHN02250.1"/>
    <property type="molecule type" value="Genomic_DNA"/>
</dbReference>
<dbReference type="GO" id="GO:0080120">
    <property type="term" value="P:CAAX-box protein maturation"/>
    <property type="evidence" value="ECO:0007669"/>
    <property type="project" value="UniProtKB-ARBA"/>
</dbReference>
<feature type="transmembrane region" description="Helical" evidence="1">
    <location>
        <begin position="209"/>
        <end position="231"/>
    </location>
</feature>
<evidence type="ECO:0000259" key="2">
    <source>
        <dbReference type="Pfam" id="PF02517"/>
    </source>
</evidence>
<dbReference type="AlphaFoldDB" id="A0A2D0N1E5"/>
<feature type="transmembrane region" description="Helical" evidence="1">
    <location>
        <begin position="6"/>
        <end position="24"/>
    </location>
</feature>
<dbReference type="GO" id="GO:0004175">
    <property type="term" value="F:endopeptidase activity"/>
    <property type="evidence" value="ECO:0007669"/>
    <property type="project" value="UniProtKB-ARBA"/>
</dbReference>
<dbReference type="Proteomes" id="UP000223913">
    <property type="component" value="Unassembled WGS sequence"/>
</dbReference>
<keyword evidence="1" id="KW-0812">Transmembrane</keyword>
<dbReference type="Pfam" id="PF02517">
    <property type="entry name" value="Rce1-like"/>
    <property type="match status" value="1"/>
</dbReference>
<dbReference type="InterPro" id="IPR003675">
    <property type="entry name" value="Rce1/LyrA-like_dom"/>
</dbReference>
<keyword evidence="1" id="KW-1133">Transmembrane helix</keyword>
<proteinExistence type="predicted"/>
<sequence length="236" mass="28048">MFNQIFTAGWEINLLLFVAVFKLAKYSVYRIIYPAIVGVPDYYSYEAFRHWYRRASIWSSVVFAPLFEEFLFTYLAYATFLRYAREGQEWVVMIAVAAGFALLHFRGDWNGMKGRLDWYGSLLLGKFQLDRFFYSLAAFLIYERTDALWITITIHYFFNYVLTSCIFERQDHPETSDRKDGRLLLLGFLELTFAIYATVYFYAHFPQVWGYLLVGTLALLAHFLWITYRLIGRHQE</sequence>
<protein>
    <recommendedName>
        <fullName evidence="2">CAAX prenyl protease 2/Lysostaphin resistance protein A-like domain-containing protein</fullName>
    </recommendedName>
</protein>
<gene>
    <name evidence="3" type="ORF">CRP01_32640</name>
</gene>
<evidence type="ECO:0000313" key="4">
    <source>
        <dbReference type="Proteomes" id="UP000223913"/>
    </source>
</evidence>
<feature type="transmembrane region" description="Helical" evidence="1">
    <location>
        <begin position="148"/>
        <end position="167"/>
    </location>
</feature>
<accession>A0A2D0N1E5</accession>
<name>A0A2D0N1E5_FLAN2</name>
<organism evidence="3 4">
    <name type="scientific">Flavilitoribacter nigricans (strain ATCC 23147 / DSM 23189 / NBRC 102662 / NCIMB 1420 / SS-2)</name>
    <name type="common">Lewinella nigricans</name>
    <dbReference type="NCBI Taxonomy" id="1122177"/>
    <lineage>
        <taxon>Bacteria</taxon>
        <taxon>Pseudomonadati</taxon>
        <taxon>Bacteroidota</taxon>
        <taxon>Saprospiria</taxon>
        <taxon>Saprospirales</taxon>
        <taxon>Lewinellaceae</taxon>
        <taxon>Flavilitoribacter</taxon>
    </lineage>
</organism>
<keyword evidence="1" id="KW-0472">Membrane</keyword>
<evidence type="ECO:0000313" key="3">
    <source>
        <dbReference type="EMBL" id="PHN02250.1"/>
    </source>
</evidence>
<evidence type="ECO:0000256" key="1">
    <source>
        <dbReference type="SAM" id="Phobius"/>
    </source>
</evidence>
<feature type="transmembrane region" description="Helical" evidence="1">
    <location>
        <begin position="57"/>
        <end position="78"/>
    </location>
</feature>
<dbReference type="RefSeq" id="WP_099154278.1">
    <property type="nucleotide sequence ID" value="NZ_PDUD01000042.1"/>
</dbReference>
<keyword evidence="4" id="KW-1185">Reference proteome</keyword>
<reference evidence="3 4" key="1">
    <citation type="submission" date="2017-10" db="EMBL/GenBank/DDBJ databases">
        <title>The draft genome sequence of Lewinella nigricans NBRC 102662.</title>
        <authorList>
            <person name="Wang K."/>
        </authorList>
    </citation>
    <scope>NUCLEOTIDE SEQUENCE [LARGE SCALE GENOMIC DNA]</scope>
    <source>
        <strain evidence="3 4">NBRC 102662</strain>
    </source>
</reference>